<comment type="caution">
    <text evidence="2">The sequence shown here is derived from an EMBL/GenBank/DDBJ whole genome shotgun (WGS) entry which is preliminary data.</text>
</comment>
<feature type="compositionally biased region" description="Low complexity" evidence="1">
    <location>
        <begin position="115"/>
        <end position="127"/>
    </location>
</feature>
<keyword evidence="3" id="KW-1185">Reference proteome</keyword>
<organism evidence="2 3">
    <name type="scientific">Streptomyces antimicrobicus</name>
    <dbReference type="NCBI Taxonomy" id="2883108"/>
    <lineage>
        <taxon>Bacteria</taxon>
        <taxon>Bacillati</taxon>
        <taxon>Actinomycetota</taxon>
        <taxon>Actinomycetes</taxon>
        <taxon>Kitasatosporales</taxon>
        <taxon>Streptomycetaceae</taxon>
        <taxon>Streptomyces</taxon>
    </lineage>
</organism>
<evidence type="ECO:0000256" key="1">
    <source>
        <dbReference type="SAM" id="MobiDB-lite"/>
    </source>
</evidence>
<sequence>MELLPAVAGPGVGARADAAAETACHLYDSVAVGGWSRDAVEDAAEAIETTAHALATVHPRAELILAPVHAALADLRRQLCLPPPDTAIATGPPVTPRTVGNPRRTRRTQPPGPAAAPGGSAASVTSARVSPPRTAP</sequence>
<dbReference type="Proteomes" id="UP001199054">
    <property type="component" value="Unassembled WGS sequence"/>
</dbReference>
<protein>
    <submittedName>
        <fullName evidence="2">Uncharacterized protein</fullName>
    </submittedName>
</protein>
<evidence type="ECO:0000313" key="2">
    <source>
        <dbReference type="EMBL" id="MCB5181296.1"/>
    </source>
</evidence>
<evidence type="ECO:0000313" key="3">
    <source>
        <dbReference type="Proteomes" id="UP001199054"/>
    </source>
</evidence>
<feature type="region of interest" description="Disordered" evidence="1">
    <location>
        <begin position="83"/>
        <end position="136"/>
    </location>
</feature>
<reference evidence="2 3" key="1">
    <citation type="submission" date="2021-10" db="EMBL/GenBank/DDBJ databases">
        <title>Streptomyces sp. strain SMC 277, a novel streptomycete isolated from soil.</title>
        <authorList>
            <person name="Chanama M."/>
        </authorList>
    </citation>
    <scope>NUCLEOTIDE SEQUENCE [LARGE SCALE GENOMIC DNA]</scope>
    <source>
        <strain evidence="2 3">SMC 277</strain>
    </source>
</reference>
<name>A0ABS8B9J1_9ACTN</name>
<proteinExistence type="predicted"/>
<dbReference type="EMBL" id="JAJAUY010000070">
    <property type="protein sequence ID" value="MCB5181296.1"/>
    <property type="molecule type" value="Genomic_DNA"/>
</dbReference>
<accession>A0ABS8B9J1</accession>
<gene>
    <name evidence="2" type="ORF">LG632_18155</name>
</gene>
<dbReference type="RefSeq" id="WP_226728382.1">
    <property type="nucleotide sequence ID" value="NZ_JAJAUY010000070.1"/>
</dbReference>